<reference evidence="8" key="1">
    <citation type="submission" date="2020-01" db="EMBL/GenBank/DDBJ databases">
        <title>'Steroidobacter agaridevorans' sp. nov., agar-degrading bacteria isolated from rhizosphere soils.</title>
        <authorList>
            <person name="Ikenaga M."/>
            <person name="Kataoka M."/>
            <person name="Murouchi A."/>
            <person name="Katsuragi S."/>
            <person name="Sakai M."/>
        </authorList>
    </citation>
    <scope>NUCLEOTIDE SEQUENCE [LARGE SCALE GENOMIC DNA]</scope>
    <source>
        <strain evidence="8">YU21-B</strain>
    </source>
</reference>
<evidence type="ECO:0000313" key="8">
    <source>
        <dbReference type="Proteomes" id="UP000445000"/>
    </source>
</evidence>
<dbReference type="InterPro" id="IPR000962">
    <property type="entry name" value="Znf_DskA_TraR"/>
</dbReference>
<dbReference type="PANTHER" id="PTHR33823">
    <property type="entry name" value="RNA POLYMERASE-BINDING TRANSCRIPTION FACTOR DKSA-RELATED"/>
    <property type="match status" value="1"/>
</dbReference>
<dbReference type="GO" id="GO:0008270">
    <property type="term" value="F:zinc ion binding"/>
    <property type="evidence" value="ECO:0007669"/>
    <property type="project" value="UniProtKB-KW"/>
</dbReference>
<keyword evidence="3" id="KW-0862">Zinc</keyword>
<name>A0A829Y542_9GAMM</name>
<evidence type="ECO:0000256" key="4">
    <source>
        <dbReference type="PROSITE-ProRule" id="PRU00510"/>
    </source>
</evidence>
<keyword evidence="1" id="KW-0479">Metal-binding</keyword>
<keyword evidence="8" id="KW-1185">Reference proteome</keyword>
<dbReference type="PANTHER" id="PTHR33823:SF4">
    <property type="entry name" value="GENERAL STRESS PROTEIN 16O"/>
    <property type="match status" value="1"/>
</dbReference>
<dbReference type="PROSITE" id="PS51128">
    <property type="entry name" value="ZF_DKSA_2"/>
    <property type="match status" value="1"/>
</dbReference>
<evidence type="ECO:0000259" key="6">
    <source>
        <dbReference type="Pfam" id="PF01258"/>
    </source>
</evidence>
<dbReference type="SUPFAM" id="SSF57716">
    <property type="entry name" value="Glucocorticoid receptor-like (DNA-binding domain)"/>
    <property type="match status" value="1"/>
</dbReference>
<evidence type="ECO:0000256" key="2">
    <source>
        <dbReference type="ARBA" id="ARBA00022771"/>
    </source>
</evidence>
<evidence type="ECO:0000256" key="5">
    <source>
        <dbReference type="SAM" id="Coils"/>
    </source>
</evidence>
<keyword evidence="2" id="KW-0863">Zinc-finger</keyword>
<gene>
    <name evidence="7" type="ORF">GCM10011487_00880</name>
</gene>
<organism evidence="7 8">
    <name type="scientific">Steroidobacter agaridevorans</name>
    <dbReference type="NCBI Taxonomy" id="2695856"/>
    <lineage>
        <taxon>Bacteria</taxon>
        <taxon>Pseudomonadati</taxon>
        <taxon>Pseudomonadota</taxon>
        <taxon>Gammaproteobacteria</taxon>
        <taxon>Steroidobacterales</taxon>
        <taxon>Steroidobacteraceae</taxon>
        <taxon>Steroidobacter</taxon>
    </lineage>
</organism>
<protein>
    <submittedName>
        <fullName evidence="7">Conjugal transfer protein TraR</fullName>
    </submittedName>
</protein>
<comment type="caution">
    <text evidence="7">The sequence shown here is derived from an EMBL/GenBank/DDBJ whole genome shotgun (WGS) entry which is preliminary data.</text>
</comment>
<proteinExistence type="predicted"/>
<dbReference type="Gene3D" id="1.20.120.910">
    <property type="entry name" value="DksA, coiled-coil domain"/>
    <property type="match status" value="1"/>
</dbReference>
<dbReference type="SUPFAM" id="SSF109635">
    <property type="entry name" value="DnaK suppressor protein DksA, alpha-hairpin domain"/>
    <property type="match status" value="1"/>
</dbReference>
<dbReference type="InterPro" id="IPR037187">
    <property type="entry name" value="DnaK_N"/>
</dbReference>
<sequence length="131" mass="14899">MHMIDQGQALELKTRLRDRAEQLRVDLQRERAKSLEETPGNVAERARDAEDDSFATLVVDTNLTEIERDVDELRMIDSALQRINAGTYGTCVDCGREIPIKRLQAEPTAERDVECQELYEKTHASARTPSL</sequence>
<dbReference type="AlphaFoldDB" id="A0A829Y542"/>
<keyword evidence="5" id="KW-0175">Coiled coil</keyword>
<feature type="domain" description="Zinc finger DksA/TraR C4-type" evidence="6">
    <location>
        <begin position="86"/>
        <end position="121"/>
    </location>
</feature>
<evidence type="ECO:0000256" key="1">
    <source>
        <dbReference type="ARBA" id="ARBA00022723"/>
    </source>
</evidence>
<feature type="zinc finger region" description="dksA C4-type" evidence="4">
    <location>
        <begin position="91"/>
        <end position="115"/>
    </location>
</feature>
<evidence type="ECO:0000313" key="7">
    <source>
        <dbReference type="EMBL" id="GFE78088.1"/>
    </source>
</evidence>
<accession>A0A829Y542</accession>
<dbReference type="Proteomes" id="UP000445000">
    <property type="component" value="Unassembled WGS sequence"/>
</dbReference>
<dbReference type="Pfam" id="PF01258">
    <property type="entry name" value="zf-dskA_traR"/>
    <property type="match status" value="1"/>
</dbReference>
<dbReference type="EMBL" id="BLJN01000001">
    <property type="protein sequence ID" value="GFE78088.1"/>
    <property type="molecule type" value="Genomic_DNA"/>
</dbReference>
<evidence type="ECO:0000256" key="3">
    <source>
        <dbReference type="ARBA" id="ARBA00022833"/>
    </source>
</evidence>
<feature type="coiled-coil region" evidence="5">
    <location>
        <begin position="10"/>
        <end position="37"/>
    </location>
</feature>